<feature type="compositionally biased region" description="Polar residues" evidence="2">
    <location>
        <begin position="94"/>
        <end position="113"/>
    </location>
</feature>
<feature type="compositionally biased region" description="Basic and acidic residues" evidence="2">
    <location>
        <begin position="980"/>
        <end position="990"/>
    </location>
</feature>
<feature type="region of interest" description="Disordered" evidence="2">
    <location>
        <begin position="855"/>
        <end position="879"/>
    </location>
</feature>
<name>A0A9P6KIW7_9FUNG</name>
<reference evidence="3" key="1">
    <citation type="journal article" date="2020" name="Fungal Divers.">
        <title>Resolving the Mortierellaceae phylogeny through synthesis of multi-gene phylogenetics and phylogenomics.</title>
        <authorList>
            <person name="Vandepol N."/>
            <person name="Liber J."/>
            <person name="Desiro A."/>
            <person name="Na H."/>
            <person name="Kennedy M."/>
            <person name="Barry K."/>
            <person name="Grigoriev I.V."/>
            <person name="Miller A.N."/>
            <person name="O'Donnell K."/>
            <person name="Stajich J.E."/>
            <person name="Bonito G."/>
        </authorList>
    </citation>
    <scope>NUCLEOTIDE SEQUENCE</scope>
    <source>
        <strain evidence="3">KOD1015</strain>
    </source>
</reference>
<dbReference type="InterPro" id="IPR009091">
    <property type="entry name" value="RCC1/BLIP-II"/>
</dbReference>
<feature type="compositionally biased region" description="Low complexity" evidence="2">
    <location>
        <begin position="741"/>
        <end position="755"/>
    </location>
</feature>
<feature type="region of interest" description="Disordered" evidence="2">
    <location>
        <begin position="1128"/>
        <end position="1162"/>
    </location>
</feature>
<feature type="region of interest" description="Disordered" evidence="2">
    <location>
        <begin position="535"/>
        <end position="567"/>
    </location>
</feature>
<feature type="compositionally biased region" description="Low complexity" evidence="2">
    <location>
        <begin position="257"/>
        <end position="268"/>
    </location>
</feature>
<dbReference type="OrthoDB" id="61110at2759"/>
<feature type="compositionally biased region" description="Low complexity" evidence="2">
    <location>
        <begin position="861"/>
        <end position="879"/>
    </location>
</feature>
<feature type="region of interest" description="Disordered" evidence="2">
    <location>
        <begin position="697"/>
        <end position="761"/>
    </location>
</feature>
<comment type="caution">
    <text evidence="3">The sequence shown here is derived from an EMBL/GenBank/DDBJ whole genome shotgun (WGS) entry which is preliminary data.</text>
</comment>
<feature type="region of interest" description="Disordered" evidence="2">
    <location>
        <begin position="452"/>
        <end position="471"/>
    </location>
</feature>
<dbReference type="PANTHER" id="PTHR45982:SF1">
    <property type="entry name" value="REGULATOR OF CHROMOSOME CONDENSATION"/>
    <property type="match status" value="1"/>
</dbReference>
<evidence type="ECO:0000256" key="2">
    <source>
        <dbReference type="SAM" id="MobiDB-lite"/>
    </source>
</evidence>
<evidence type="ECO:0000313" key="4">
    <source>
        <dbReference type="Proteomes" id="UP000780801"/>
    </source>
</evidence>
<feature type="compositionally biased region" description="Polar residues" evidence="2">
    <location>
        <begin position="1139"/>
        <end position="1150"/>
    </location>
</feature>
<dbReference type="InterPro" id="IPR051553">
    <property type="entry name" value="Ran_GTPase-activating"/>
</dbReference>
<dbReference type="EMBL" id="JAABOA010000013">
    <property type="protein sequence ID" value="KAF9586616.1"/>
    <property type="molecule type" value="Genomic_DNA"/>
</dbReference>
<feature type="compositionally biased region" description="Polar residues" evidence="2">
    <location>
        <begin position="344"/>
        <end position="355"/>
    </location>
</feature>
<feature type="region of interest" description="Disordered" evidence="2">
    <location>
        <begin position="1"/>
        <end position="185"/>
    </location>
</feature>
<sequence length="1219" mass="132630">MGTNPGYARDIAQGSDQALRDPVLRSSTYASTLSRSVSARASTTPSRQNLRPIFSRQAQHTPFQHQSEPQCEKPSVQRGSSPYADTRSSRADNLGSQQQRLASLFQQARSQTISRQSVSRSPSTSDHVERPRPPAQNKTTRSPANHRSQTRQTLPYARNECSEESNRHPPSLKPDSTVKVILPNPHTDYVQGSTIEERIRFIRAKAEETRLELLALEQLELDMCQQAGQEAGVIGQSVSTKDITLSISTLPIRHGTKSGSTTRSGTSRHSPRTPSPLSMSFAPDAVTRKGPTPDRSSSDSFNSIDQKNKPRHSGYIVEVDPLSSSPPDPDSSSPPVSPLEYEDLSTSCSSLESGNQNRKTLISTARRVPITQAQPNIALVAALRRPVDTVGRLHGWVPTPKRQAEVTSSNSADDDDDEEILDSYLSEYQEDLRDTTISDMMRQHLFLLSDSDENSEGKETHSAGSPFDSAKTVNTITGESLLPEADLTFADRTGYFMSMLEQDYDQQAGLSSGSSIESVPMLLSETLPEVQDDADSSFIGQSSAGTQSPQKTIMERNASSSSSPHLQRELLNSTSFSKGSILEEFLKSNPRISKLGSPLDRPEPLVLPPPTQQQQAHSRQRPVQTLPPPGPTFNPTPSRILNCTSSSTQSWANRVKPLPTPIITSHEYCRQVTQRRSGHCSESQRPALPHLSSQAVANEVNSTKRQLSPLISRPLTSPTSPWSGFQTPLISKAPDSSDVTAIESGGISDSASSESQPTTPLSVYNSAKEEFPVGSMLFHDDDLNIPGSQDSKKPTAPSHGLNITTAPAAPAAPTSASFDKVVPAQKEVPKSTAKSQNRQPLDMIIVRPSMIPEVCATPEDPVSSVGSGTSTSSWTWSWPSSATSACRLSTSSTTTASDGEEETLITHGQMNASGEPQRLHPQGIKIKSRSMSSLVKHQNGWLGFMALDVRLAASGRNHIVVATHSNQIYTCWEHHDNDMNNDGPGHDNKNPVDTTRGKGPKRKNGPEKLAIELILGRMTMTDNGAGFIQDTTLQPGLVQIDGKMFVLESKVTKIVCSDWATFLLTEHGNLWGWGYFEDKHGHRISLVNKSGSQVGPIKICPQRIIDVACGNNHVLILNASKDVISWGANDRGQLGRPKQQASQVSHVNSTSPPPSDRSLDIEDDMDQSPYFIEGLPPNIIGIGSGKNFSFAWDEERLYGWGDNSSAEGLWERSGSSSIL</sequence>
<protein>
    <recommendedName>
        <fullName evidence="5">Regulator of chromosome condensation (RCC1) repeat-containing protein</fullName>
    </recommendedName>
</protein>
<feature type="compositionally biased region" description="Polar residues" evidence="2">
    <location>
        <begin position="639"/>
        <end position="652"/>
    </location>
</feature>
<dbReference type="Gene3D" id="2.130.10.30">
    <property type="entry name" value="Regulator of chromosome condensation 1/beta-lactamase-inhibitor protein II"/>
    <property type="match status" value="1"/>
</dbReference>
<feature type="compositionally biased region" description="Polar residues" evidence="2">
    <location>
        <begin position="136"/>
        <end position="153"/>
    </location>
</feature>
<proteinExistence type="predicted"/>
<feature type="repeat" description="RCC1" evidence="1">
    <location>
        <begin position="1121"/>
        <end position="1195"/>
    </location>
</feature>
<feature type="region of interest" description="Disordered" evidence="2">
    <location>
        <begin position="778"/>
        <end position="842"/>
    </location>
</feature>
<accession>A0A9P6KIW7</accession>
<feature type="compositionally biased region" description="Polar residues" evidence="2">
    <location>
        <begin position="25"/>
        <end position="49"/>
    </location>
</feature>
<dbReference type="PANTHER" id="PTHR45982">
    <property type="entry name" value="REGULATOR OF CHROMOSOME CONDENSATION"/>
    <property type="match status" value="1"/>
</dbReference>
<dbReference type="PROSITE" id="PS50012">
    <property type="entry name" value="RCC1_3"/>
    <property type="match status" value="2"/>
</dbReference>
<gene>
    <name evidence="3" type="ORF">BGW38_000990</name>
</gene>
<evidence type="ECO:0008006" key="5">
    <source>
        <dbReference type="Google" id="ProtNLM"/>
    </source>
</evidence>
<feature type="compositionally biased region" description="Low complexity" evidence="2">
    <location>
        <begin position="804"/>
        <end position="817"/>
    </location>
</feature>
<feature type="repeat" description="RCC1" evidence="1">
    <location>
        <begin position="1068"/>
        <end position="1120"/>
    </location>
</feature>
<dbReference type="InterPro" id="IPR000408">
    <property type="entry name" value="Reg_chr_condens"/>
</dbReference>
<keyword evidence="4" id="KW-1185">Reference proteome</keyword>
<feature type="compositionally biased region" description="Polar residues" evidence="2">
    <location>
        <begin position="714"/>
        <end position="729"/>
    </location>
</feature>
<dbReference type="AlphaFoldDB" id="A0A9P6KIW7"/>
<organism evidence="3 4">
    <name type="scientific">Lunasporangiospora selenospora</name>
    <dbReference type="NCBI Taxonomy" id="979761"/>
    <lineage>
        <taxon>Eukaryota</taxon>
        <taxon>Fungi</taxon>
        <taxon>Fungi incertae sedis</taxon>
        <taxon>Mucoromycota</taxon>
        <taxon>Mortierellomycotina</taxon>
        <taxon>Mortierellomycetes</taxon>
        <taxon>Mortierellales</taxon>
        <taxon>Mortierellaceae</taxon>
        <taxon>Lunasporangiospora</taxon>
    </lineage>
</organism>
<feature type="compositionally biased region" description="Low complexity" evidence="2">
    <location>
        <begin position="114"/>
        <end position="125"/>
    </location>
</feature>
<feature type="region of interest" description="Disordered" evidence="2">
    <location>
        <begin position="249"/>
        <end position="355"/>
    </location>
</feature>
<dbReference type="GO" id="GO:0005737">
    <property type="term" value="C:cytoplasm"/>
    <property type="evidence" value="ECO:0007669"/>
    <property type="project" value="TreeGrafter"/>
</dbReference>
<feature type="region of interest" description="Disordered" evidence="2">
    <location>
        <begin position="980"/>
        <end position="1006"/>
    </location>
</feature>
<dbReference type="SUPFAM" id="SSF50985">
    <property type="entry name" value="RCC1/BLIP-II"/>
    <property type="match status" value="1"/>
</dbReference>
<feature type="compositionally biased region" description="Pro residues" evidence="2">
    <location>
        <begin position="625"/>
        <end position="634"/>
    </location>
</feature>
<evidence type="ECO:0000256" key="1">
    <source>
        <dbReference type="PROSITE-ProRule" id="PRU00235"/>
    </source>
</evidence>
<feature type="compositionally biased region" description="Polar residues" evidence="2">
    <location>
        <begin position="294"/>
        <end position="305"/>
    </location>
</feature>
<feature type="compositionally biased region" description="Polar residues" evidence="2">
    <location>
        <begin position="697"/>
        <end position="706"/>
    </location>
</feature>
<evidence type="ECO:0000313" key="3">
    <source>
        <dbReference type="EMBL" id="KAF9586616.1"/>
    </source>
</evidence>
<dbReference type="GO" id="GO:0005085">
    <property type="term" value="F:guanyl-nucleotide exchange factor activity"/>
    <property type="evidence" value="ECO:0007669"/>
    <property type="project" value="TreeGrafter"/>
</dbReference>
<feature type="region of interest" description="Disordered" evidence="2">
    <location>
        <begin position="591"/>
        <end position="655"/>
    </location>
</feature>
<dbReference type="Proteomes" id="UP000780801">
    <property type="component" value="Unassembled WGS sequence"/>
</dbReference>
<feature type="compositionally biased region" description="Polar residues" evidence="2">
    <location>
        <begin position="56"/>
        <end position="69"/>
    </location>
</feature>
<dbReference type="Pfam" id="PF13540">
    <property type="entry name" value="RCC1_2"/>
    <property type="match status" value="1"/>
</dbReference>
<feature type="compositionally biased region" description="Polar residues" evidence="2">
    <location>
        <begin position="538"/>
        <end position="567"/>
    </location>
</feature>